<sequence length="223" mass="23571">MSESLPTEAVQAGAEGDTGQLTQGLGGCPSTTVGWSQWQPSWNGNANTMGTYYCYGTVPAGNEGFTFPATLASSERTGSAQYTCSNGSWVFQGGSCNGKVVSTMTASGSSVTCSSTDPVKTKWIGWYVSDFKRCPDTGGLDWWVNQYNNTTICSASNNYDGYATRDACFRAYLQEGGKSNGEFYEAQSSGHIAANSEANACGSMAGYPWTNVLANGATCKYKP</sequence>
<keyword evidence="3" id="KW-1185">Reference proteome</keyword>
<name>S9PHG5_CYSF2</name>
<organism evidence="2 3">
    <name type="scientific">Cystobacter fuscus (strain ATCC 25194 / DSM 2262 / NBRC 100088 / M29)</name>
    <dbReference type="NCBI Taxonomy" id="1242864"/>
    <lineage>
        <taxon>Bacteria</taxon>
        <taxon>Pseudomonadati</taxon>
        <taxon>Myxococcota</taxon>
        <taxon>Myxococcia</taxon>
        <taxon>Myxococcales</taxon>
        <taxon>Cystobacterineae</taxon>
        <taxon>Archangiaceae</taxon>
        <taxon>Cystobacter</taxon>
    </lineage>
</organism>
<evidence type="ECO:0000313" key="3">
    <source>
        <dbReference type="Proteomes" id="UP000011682"/>
    </source>
</evidence>
<proteinExistence type="predicted"/>
<evidence type="ECO:0000256" key="1">
    <source>
        <dbReference type="SAM" id="MobiDB-lite"/>
    </source>
</evidence>
<dbReference type="AlphaFoldDB" id="S9PHG5"/>
<dbReference type="Proteomes" id="UP000011682">
    <property type="component" value="Unassembled WGS sequence"/>
</dbReference>
<feature type="region of interest" description="Disordered" evidence="1">
    <location>
        <begin position="1"/>
        <end position="22"/>
    </location>
</feature>
<dbReference type="EMBL" id="ANAH02000005">
    <property type="protein sequence ID" value="EPX63780.1"/>
    <property type="molecule type" value="Genomic_DNA"/>
</dbReference>
<evidence type="ECO:0000313" key="2">
    <source>
        <dbReference type="EMBL" id="EPX63780.1"/>
    </source>
</evidence>
<reference evidence="2" key="1">
    <citation type="submission" date="2013-05" db="EMBL/GenBank/DDBJ databases">
        <title>Genome assembly of Cystobacter fuscus DSM 2262.</title>
        <authorList>
            <person name="Sharma G."/>
            <person name="Khatri I."/>
            <person name="Kaur C."/>
            <person name="Mayilraj S."/>
            <person name="Subramanian S."/>
        </authorList>
    </citation>
    <scope>NUCLEOTIDE SEQUENCE [LARGE SCALE GENOMIC DNA]</scope>
    <source>
        <strain evidence="2">DSM 2262</strain>
    </source>
</reference>
<protein>
    <submittedName>
        <fullName evidence="2">Uncharacterized protein</fullName>
    </submittedName>
</protein>
<accession>S9PHG5</accession>
<comment type="caution">
    <text evidence="2">The sequence shown here is derived from an EMBL/GenBank/DDBJ whole genome shotgun (WGS) entry which is preliminary data.</text>
</comment>
<gene>
    <name evidence="2" type="ORF">D187_006189</name>
</gene>